<name>A0A2T4BGL5_9HYPO</name>
<gene>
    <name evidence="2" type="ORF">BBK36DRAFT_1111946</name>
</gene>
<dbReference type="EMBL" id="KZ680209">
    <property type="protein sequence ID" value="PTB68457.1"/>
    <property type="molecule type" value="Genomic_DNA"/>
</dbReference>
<evidence type="ECO:0000313" key="2">
    <source>
        <dbReference type="EMBL" id="PTB68457.1"/>
    </source>
</evidence>
<dbReference type="GeneID" id="36597875"/>
<dbReference type="Proteomes" id="UP000241546">
    <property type="component" value="Unassembled WGS sequence"/>
</dbReference>
<dbReference type="AlphaFoldDB" id="A0A2T4BGL5"/>
<reference evidence="3" key="1">
    <citation type="submission" date="2016-07" db="EMBL/GenBank/DDBJ databases">
        <title>Multiple horizontal gene transfer events from other fungi enriched the ability of initially mycotrophic Trichoderma (Ascomycota) to feed on dead plant biomass.</title>
        <authorList>
            <consortium name="DOE Joint Genome Institute"/>
            <person name="Atanasova L."/>
            <person name="Chenthamara K."/>
            <person name="Zhang J."/>
            <person name="Grujic M."/>
            <person name="Henrissat B."/>
            <person name="Kuo A."/>
            <person name="Aerts A."/>
            <person name="Salamov A."/>
            <person name="Lipzen A."/>
            <person name="Labutti K."/>
            <person name="Barry K."/>
            <person name="Miao Y."/>
            <person name="Rahimi M.J."/>
            <person name="Shen Q."/>
            <person name="Grigoriev I.V."/>
            <person name="Kubicek C.P."/>
            <person name="Druzhinina I.S."/>
        </authorList>
    </citation>
    <scope>NUCLEOTIDE SEQUENCE [LARGE SCALE GENOMIC DNA]</scope>
    <source>
        <strain evidence="3">TUCIM 6016</strain>
    </source>
</reference>
<sequence length="158" mass="18126">LYTSAVEKLAEAKQEMASEVSDFADLASSMTTDLDELFYNLSYPLSTTLCHSKNFPQATIESHLAKVKEELKQAEIELDNLHHEWIDITQSQEDLRQELLSMERGPVADVDTAKSDEHYSRMASLQQDVERIVAESNQAIDEIEEVMRFWNSRRIPGY</sequence>
<feature type="coiled-coil region" evidence="1">
    <location>
        <begin position="57"/>
        <end position="84"/>
    </location>
</feature>
<evidence type="ECO:0000313" key="3">
    <source>
        <dbReference type="Proteomes" id="UP000241546"/>
    </source>
</evidence>
<keyword evidence="3" id="KW-1185">Reference proteome</keyword>
<organism evidence="2 3">
    <name type="scientific">Trichoderma citrinoviride</name>
    <dbReference type="NCBI Taxonomy" id="58853"/>
    <lineage>
        <taxon>Eukaryota</taxon>
        <taxon>Fungi</taxon>
        <taxon>Dikarya</taxon>
        <taxon>Ascomycota</taxon>
        <taxon>Pezizomycotina</taxon>
        <taxon>Sordariomycetes</taxon>
        <taxon>Hypocreomycetidae</taxon>
        <taxon>Hypocreales</taxon>
        <taxon>Hypocreaceae</taxon>
        <taxon>Trichoderma</taxon>
    </lineage>
</organism>
<proteinExistence type="predicted"/>
<dbReference type="RefSeq" id="XP_024751777.1">
    <property type="nucleotide sequence ID" value="XM_024889756.1"/>
</dbReference>
<keyword evidence="1" id="KW-0175">Coiled coil</keyword>
<accession>A0A2T4BGL5</accession>
<dbReference type="OrthoDB" id="4869153at2759"/>
<protein>
    <submittedName>
        <fullName evidence="2">Uncharacterized protein</fullName>
    </submittedName>
</protein>
<feature type="non-terminal residue" evidence="2">
    <location>
        <position position="1"/>
    </location>
</feature>
<evidence type="ECO:0000256" key="1">
    <source>
        <dbReference type="SAM" id="Coils"/>
    </source>
</evidence>